<keyword evidence="4 6" id="KW-0813">Transport</keyword>
<comment type="similarity">
    <text evidence="2 6">Belongs to the PqqB family.</text>
</comment>
<protein>
    <recommendedName>
        <fullName evidence="3 6">Coenzyme PQQ synthesis protein B</fullName>
    </recommendedName>
    <alternativeName>
        <fullName evidence="6">Pyrroloquinoline quinone biosynthesis protein B</fullName>
    </alternativeName>
</protein>
<evidence type="ECO:0000256" key="2">
    <source>
        <dbReference type="ARBA" id="ARBA00008481"/>
    </source>
</evidence>
<dbReference type="NCBIfam" id="TIGR02108">
    <property type="entry name" value="PQQ_syn_pqqB"/>
    <property type="match status" value="1"/>
</dbReference>
<feature type="domain" description="Metallo-beta-lactamase" evidence="7">
    <location>
        <begin position="51"/>
        <end position="265"/>
    </location>
</feature>
<proteinExistence type="inferred from homology"/>
<evidence type="ECO:0000256" key="1">
    <source>
        <dbReference type="ARBA" id="ARBA00004886"/>
    </source>
</evidence>
<comment type="caution">
    <text evidence="8">The sequence shown here is derived from an EMBL/GenBank/DDBJ whole genome shotgun (WGS) entry which is preliminary data.</text>
</comment>
<gene>
    <name evidence="6 8" type="primary">pqqB</name>
    <name evidence="8" type="ORF">NFI95_11755</name>
</gene>
<comment type="function">
    <text evidence="6">May be involved in the transport of PQQ or its precursor to the periplasm.</text>
</comment>
<reference evidence="8 9" key="1">
    <citation type="submission" date="2022-06" db="EMBL/GenBank/DDBJ databases">
        <title>Endosaccharibacter gen. nov., sp. nov., endophytic bacteria isolated from sugarcane.</title>
        <authorList>
            <person name="Pitiwittayakul N."/>
            <person name="Yukphan P."/>
            <person name="Charoenyingcharoen P."/>
            <person name="Tanasupawat S."/>
        </authorList>
    </citation>
    <scope>NUCLEOTIDE SEQUENCE [LARGE SCALE GENOMIC DNA]</scope>
    <source>
        <strain evidence="8 9">KSS8</strain>
    </source>
</reference>
<dbReference type="SUPFAM" id="SSF56281">
    <property type="entry name" value="Metallo-hydrolase/oxidoreductase"/>
    <property type="match status" value="1"/>
</dbReference>
<name>A0ABT1W8A4_9PROT</name>
<evidence type="ECO:0000256" key="3">
    <source>
        <dbReference type="ARBA" id="ARBA00015084"/>
    </source>
</evidence>
<dbReference type="EMBL" id="JAMSKV010000010">
    <property type="protein sequence ID" value="MCQ8279118.1"/>
    <property type="molecule type" value="Genomic_DNA"/>
</dbReference>
<dbReference type="HAMAP" id="MF_00653">
    <property type="entry name" value="PQQ_syn_PqqB"/>
    <property type="match status" value="1"/>
</dbReference>
<dbReference type="Gene3D" id="3.60.15.10">
    <property type="entry name" value="Ribonuclease Z/Hydroxyacylglutathione hydrolase-like"/>
    <property type="match status" value="1"/>
</dbReference>
<sequence length="299" mass="31540">MMHAVVLGAAAGGGFPQWNSNAPGCRRARAGDPAALPRTQTSVAVSGNGETWIVLNASPDLRVQIERTRQLHPRHGLRSTPIAAVALTGAEVDSVAGLLTLRESQPFDLLATAGTLAQLDRNPIFEVLRRDLVPRIAIAPDAPVAVESCGLRITAFAAPGKVPLYAETGLNDASDDATVGFEIGDGVRRLVFLPGCARLTDALLARLDGADALLFDATLWRDDEMIRAGLGPKTGARMGHMSVSGPAGAIAGLRGIAVERRILIHLNNSNPLLLDDSPERREAEAAGWRVAFDGMAFVL</sequence>
<dbReference type="InterPro" id="IPR001279">
    <property type="entry name" value="Metallo-B-lactamas"/>
</dbReference>
<evidence type="ECO:0000256" key="4">
    <source>
        <dbReference type="ARBA" id="ARBA00022448"/>
    </source>
</evidence>
<evidence type="ECO:0000259" key="7">
    <source>
        <dbReference type="Pfam" id="PF12706"/>
    </source>
</evidence>
<evidence type="ECO:0000256" key="6">
    <source>
        <dbReference type="HAMAP-Rule" id="MF_00653"/>
    </source>
</evidence>
<dbReference type="Pfam" id="PF12706">
    <property type="entry name" value="Lactamase_B_2"/>
    <property type="match status" value="1"/>
</dbReference>
<evidence type="ECO:0000313" key="8">
    <source>
        <dbReference type="EMBL" id="MCQ8279118.1"/>
    </source>
</evidence>
<organism evidence="8 9">
    <name type="scientific">Endosaccharibacter trunci</name>
    <dbReference type="NCBI Taxonomy" id="2812733"/>
    <lineage>
        <taxon>Bacteria</taxon>
        <taxon>Pseudomonadati</taxon>
        <taxon>Pseudomonadota</taxon>
        <taxon>Alphaproteobacteria</taxon>
        <taxon>Acetobacterales</taxon>
        <taxon>Acetobacteraceae</taxon>
        <taxon>Endosaccharibacter</taxon>
    </lineage>
</organism>
<keyword evidence="9" id="KW-1185">Reference proteome</keyword>
<keyword evidence="5 6" id="KW-0884">PQQ biosynthesis</keyword>
<dbReference type="InterPro" id="IPR036866">
    <property type="entry name" value="RibonucZ/Hydroxyglut_hydro"/>
</dbReference>
<dbReference type="RefSeq" id="WP_422864605.1">
    <property type="nucleotide sequence ID" value="NZ_JAMSKV010000010.1"/>
</dbReference>
<dbReference type="InterPro" id="IPR011842">
    <property type="entry name" value="PQQ_synth_PqqB"/>
</dbReference>
<evidence type="ECO:0000256" key="5">
    <source>
        <dbReference type="ARBA" id="ARBA00022905"/>
    </source>
</evidence>
<accession>A0ABT1W8A4</accession>
<dbReference type="Proteomes" id="UP001524587">
    <property type="component" value="Unassembled WGS sequence"/>
</dbReference>
<evidence type="ECO:0000313" key="9">
    <source>
        <dbReference type="Proteomes" id="UP001524587"/>
    </source>
</evidence>
<comment type="pathway">
    <text evidence="1 6">Cofactor biosynthesis; pyrroloquinoline quinone biosynthesis.</text>
</comment>